<organism evidence="2 3">
    <name type="scientific">Xenopus laevis</name>
    <name type="common">African clawed frog</name>
    <dbReference type="NCBI Taxonomy" id="8355"/>
    <lineage>
        <taxon>Eukaryota</taxon>
        <taxon>Metazoa</taxon>
        <taxon>Chordata</taxon>
        <taxon>Craniata</taxon>
        <taxon>Vertebrata</taxon>
        <taxon>Euteleostomi</taxon>
        <taxon>Amphibia</taxon>
        <taxon>Batrachia</taxon>
        <taxon>Anura</taxon>
        <taxon>Pipoidea</taxon>
        <taxon>Pipidae</taxon>
        <taxon>Xenopodinae</taxon>
        <taxon>Xenopus</taxon>
        <taxon>Xenopus</taxon>
    </lineage>
</organism>
<evidence type="ECO:0000313" key="2">
    <source>
        <dbReference type="Proteomes" id="UP000186698"/>
    </source>
</evidence>
<evidence type="ECO:0000313" key="3">
    <source>
        <dbReference type="RefSeq" id="XP_018107755.1"/>
    </source>
</evidence>
<protein>
    <submittedName>
        <fullName evidence="3">Uncharacterized protein XB22062450.L</fullName>
    </submittedName>
</protein>
<dbReference type="AGR" id="Xenbase:XB-GENE-22062452"/>
<feature type="transmembrane region" description="Helical" evidence="1">
    <location>
        <begin position="276"/>
        <end position="299"/>
    </location>
</feature>
<name>A0A8J0UTQ5_XENLA</name>
<evidence type="ECO:0000313" key="4">
    <source>
        <dbReference type="Xenbase" id="XB-GENE-22062452"/>
    </source>
</evidence>
<dbReference type="Xenbase" id="XB-GENE-22062452">
    <property type="gene designation" value="XB22062450.L"/>
</dbReference>
<dbReference type="OrthoDB" id="9893943at2759"/>
<keyword evidence="1" id="KW-1133">Transmembrane helix</keyword>
<keyword evidence="2" id="KW-1185">Reference proteome</keyword>
<feature type="transmembrane region" description="Helical" evidence="1">
    <location>
        <begin position="86"/>
        <end position="106"/>
    </location>
</feature>
<feature type="transmembrane region" description="Helical" evidence="1">
    <location>
        <begin position="358"/>
        <end position="383"/>
    </location>
</feature>
<feature type="transmembrane region" description="Helical" evidence="1">
    <location>
        <begin position="328"/>
        <end position="352"/>
    </location>
</feature>
<keyword evidence="1" id="KW-0812">Transmembrane</keyword>
<reference evidence="3" key="1">
    <citation type="submission" date="2025-08" db="UniProtKB">
        <authorList>
            <consortium name="RefSeq"/>
        </authorList>
    </citation>
    <scope>IDENTIFICATION</scope>
    <source>
        <strain evidence="3">J_2021</strain>
        <tissue evidence="3">Erythrocytes</tissue>
    </source>
</reference>
<accession>A0A8J0UTQ5</accession>
<gene>
    <name evidence="3 4" type="primary">XB22062450.L</name>
</gene>
<proteinExistence type="predicted"/>
<dbReference type="CTD" id="108710991"/>
<dbReference type="Proteomes" id="UP000186698">
    <property type="component" value="Chromosome 3L"/>
</dbReference>
<feature type="transmembrane region" description="Helical" evidence="1">
    <location>
        <begin position="126"/>
        <end position="153"/>
    </location>
</feature>
<dbReference type="GeneID" id="108710991"/>
<keyword evidence="1" id="KW-0472">Membrane</keyword>
<dbReference type="AlphaFoldDB" id="A0A8J0UTQ5"/>
<feature type="transmembrane region" description="Helical" evidence="1">
    <location>
        <begin position="231"/>
        <end position="256"/>
    </location>
</feature>
<dbReference type="RefSeq" id="XP_018107755.1">
    <property type="nucleotide sequence ID" value="XM_018252266.2"/>
</dbReference>
<evidence type="ECO:0000256" key="1">
    <source>
        <dbReference type="SAM" id="Phobius"/>
    </source>
</evidence>
<feature type="transmembrane region" description="Helical" evidence="1">
    <location>
        <begin position="201"/>
        <end position="219"/>
    </location>
</feature>
<dbReference type="KEGG" id="xla:108710991"/>
<sequence length="432" mass="48220">MEGTCPPENSGSMELLTNKSLMSDKLLNLASPKPSAAWICRQVRVNIPSVGFIWYISICWLLHIYLEYMCIREMNNSQDITFISAIQLLLAFSLVAMLLFTLSAVLSAPHTPVTEHKYQKQSSLRLLISALKCQIYPLQALAALLLINSYLLLQLSESLVKPMSAAGNNGTADVEGFGMNTSNSKTSNWVMLPSVLPGDSFTYLLYCIPVVVPMTVHSVQQSDVVWKTEKLWGFFYSVILLLIGIKYLSSSFIFYIVSLLVTPFPQTLLFKGFPVWIPVVYIMSVFTLFLYSILLKIYVEVSCRIPSSGVPASYLTMRKKTKSYPSPLGIIFTTLLIVVCEILPMLKIYLLLSKKTELFILFLFSFNGAFYLACLSVLVMVTVRKCLSNKAKAKPRKVGSGVCLADSFVYQCSPNAAKVKYSHAKSVENISH</sequence>
<feature type="transmembrane region" description="Helical" evidence="1">
    <location>
        <begin position="45"/>
        <end position="66"/>
    </location>
</feature>